<dbReference type="STRING" id="912594.AWC12_29150"/>
<reference evidence="2 3" key="1">
    <citation type="submission" date="2016-04" db="EMBL/GenBank/DDBJ databases">
        <title>Draft Genome Sequences of Staphylococcus capitis Strain H36, S. capitis Strain H65, S. cohnii Strain H62, S. hominis Strain H69, Mycobacterium iranicum Strain H39, Plantibacter sp. Strain H53, Pseudomonas oryzihabitans Strain H72, and Microbacterium sp. Strain H83, isolated from residential settings.</title>
        <authorList>
            <person name="Lymperopoulou D."/>
            <person name="Adams R.I."/>
            <person name="Lindow S."/>
            <person name="Coil D.A."/>
            <person name="Jospin G."/>
            <person name="Eisen J.A."/>
        </authorList>
    </citation>
    <scope>NUCLEOTIDE SEQUENCE [LARGE SCALE GENOMIC DNA]</scope>
    <source>
        <strain evidence="2 3">H39</strain>
    </source>
</reference>
<keyword evidence="1" id="KW-0472">Membrane</keyword>
<name>A0A178LW86_MYCIR</name>
<keyword evidence="1" id="KW-0812">Transmembrane</keyword>
<dbReference type="RefSeq" id="WP_064281755.1">
    <property type="nucleotide sequence ID" value="NZ_LWCS01000021.1"/>
</dbReference>
<evidence type="ECO:0000313" key="3">
    <source>
        <dbReference type="Proteomes" id="UP000078396"/>
    </source>
</evidence>
<evidence type="ECO:0000256" key="1">
    <source>
        <dbReference type="SAM" id="Phobius"/>
    </source>
</evidence>
<protein>
    <submittedName>
        <fullName evidence="2">Uncharacterized protein</fullName>
    </submittedName>
</protein>
<organism evidence="2 3">
    <name type="scientific">Mycolicibacterium iranicum</name>
    <name type="common">Mycobacterium iranicum</name>
    <dbReference type="NCBI Taxonomy" id="912594"/>
    <lineage>
        <taxon>Bacteria</taxon>
        <taxon>Bacillati</taxon>
        <taxon>Actinomycetota</taxon>
        <taxon>Actinomycetes</taxon>
        <taxon>Mycobacteriales</taxon>
        <taxon>Mycobacteriaceae</taxon>
        <taxon>Mycolicibacterium</taxon>
    </lineage>
</organism>
<dbReference type="EMBL" id="LWCS01000021">
    <property type="protein sequence ID" value="OAN38598.1"/>
    <property type="molecule type" value="Genomic_DNA"/>
</dbReference>
<sequence length="61" mass="5922">MSALRVAALAFAALALTAGGLQLLAFASGGSPRHLILGGFACAVGVSVGSAVVAAVLRSRR</sequence>
<comment type="caution">
    <text evidence="2">The sequence shown here is derived from an EMBL/GenBank/DDBJ whole genome shotgun (WGS) entry which is preliminary data.</text>
</comment>
<keyword evidence="1" id="KW-1133">Transmembrane helix</keyword>
<feature type="transmembrane region" description="Helical" evidence="1">
    <location>
        <begin position="35"/>
        <end position="57"/>
    </location>
</feature>
<gene>
    <name evidence="2" type="ORF">A4X20_04645</name>
</gene>
<dbReference type="Proteomes" id="UP000078396">
    <property type="component" value="Unassembled WGS sequence"/>
</dbReference>
<proteinExistence type="predicted"/>
<accession>A0A178LW86</accession>
<evidence type="ECO:0000313" key="2">
    <source>
        <dbReference type="EMBL" id="OAN38598.1"/>
    </source>
</evidence>
<dbReference type="AlphaFoldDB" id="A0A178LW86"/>